<keyword evidence="2" id="KW-1185">Reference proteome</keyword>
<protein>
    <submittedName>
        <fullName evidence="1">DUF817 family protein</fullName>
    </submittedName>
</protein>
<evidence type="ECO:0000313" key="2">
    <source>
        <dbReference type="Proteomes" id="UP001226091"/>
    </source>
</evidence>
<gene>
    <name evidence="1" type="ORF">QLQ22_06500</name>
</gene>
<organism evidence="1 2">
    <name type="scientific">Metabacillus hrfriensis</name>
    <dbReference type="NCBI Taxonomy" id="3048891"/>
    <lineage>
        <taxon>Bacteria</taxon>
        <taxon>Bacillati</taxon>
        <taxon>Bacillota</taxon>
        <taxon>Bacilli</taxon>
        <taxon>Bacillales</taxon>
        <taxon>Bacillaceae</taxon>
        <taxon>Metabacillus</taxon>
    </lineage>
</organism>
<dbReference type="Proteomes" id="UP001226091">
    <property type="component" value="Chromosome"/>
</dbReference>
<accession>A0ACD4RI45</accession>
<reference evidence="2" key="1">
    <citation type="journal article" date="2025" name="Aquaculture">
        <title>Assessment of the bioflocculant production and safety properties of Metabacillus hrfriensis sp. nov. based on phenotypic and whole-genome sequencing analysis.</title>
        <authorList>
            <person name="Zhang R."/>
            <person name="Zhao Z."/>
            <person name="Luo L."/>
            <person name="Wang S."/>
            <person name="Guo K."/>
            <person name="Xu W."/>
        </authorList>
    </citation>
    <scope>NUCLEOTIDE SEQUENCE [LARGE SCALE GENOMIC DNA]</scope>
    <source>
        <strain evidence="2">CT-WN-B3</strain>
    </source>
</reference>
<evidence type="ECO:0000313" key="1">
    <source>
        <dbReference type="EMBL" id="WHZ60180.1"/>
    </source>
</evidence>
<proteinExistence type="predicted"/>
<sequence>MNKTAYSMPLTLFFFLIGFFIWTAENITTFFWAWVIQIRTLGNCPYRKNQLMAAAGDCQFYDCGSVEEHKRIQSTA</sequence>
<name>A0ACD4RI45_9BACI</name>
<dbReference type="EMBL" id="CP126116">
    <property type="protein sequence ID" value="WHZ60180.1"/>
    <property type="molecule type" value="Genomic_DNA"/>
</dbReference>